<accession>X1BY85</accession>
<dbReference type="EMBL" id="BART01011514">
    <property type="protein sequence ID" value="GAG86082.1"/>
    <property type="molecule type" value="Genomic_DNA"/>
</dbReference>
<protein>
    <submittedName>
        <fullName evidence="1">Uncharacterized protein</fullName>
    </submittedName>
</protein>
<sequence length="191" mass="20915">MASKIGIINSALSQLGEASITALTDVSRAARLAERTYDDLRQDTLRDHPWNFAMKRLSIAASTTAPVWEFAYAYPIPADCLRIVEVCNPSKLKYRVEYANAGTIIATDIAAPLKIKYTTDIEDANAMDSKFREALAARCAMNWAEPLTGTSAKVAQIAQIYTLLVKGAKAVDGQEDSPEIVTSDDWIDARL</sequence>
<proteinExistence type="predicted"/>
<comment type="caution">
    <text evidence="1">The sequence shown here is derived from an EMBL/GenBank/DDBJ whole genome shotgun (WGS) entry which is preliminary data.</text>
</comment>
<evidence type="ECO:0000313" key="1">
    <source>
        <dbReference type="EMBL" id="GAG86082.1"/>
    </source>
</evidence>
<reference evidence="1" key="1">
    <citation type="journal article" date="2014" name="Front. Microbiol.">
        <title>High frequency of phylogenetically diverse reductive dehalogenase-homologous genes in deep subseafloor sedimentary metagenomes.</title>
        <authorList>
            <person name="Kawai M."/>
            <person name="Futagami T."/>
            <person name="Toyoda A."/>
            <person name="Takaki Y."/>
            <person name="Nishi S."/>
            <person name="Hori S."/>
            <person name="Arai W."/>
            <person name="Tsubouchi T."/>
            <person name="Morono Y."/>
            <person name="Uchiyama I."/>
            <person name="Ito T."/>
            <person name="Fujiyama A."/>
            <person name="Inagaki F."/>
            <person name="Takami H."/>
        </authorList>
    </citation>
    <scope>NUCLEOTIDE SEQUENCE</scope>
    <source>
        <strain evidence="1">Expedition CK06-06</strain>
    </source>
</reference>
<organism evidence="1">
    <name type="scientific">marine sediment metagenome</name>
    <dbReference type="NCBI Taxonomy" id="412755"/>
    <lineage>
        <taxon>unclassified sequences</taxon>
        <taxon>metagenomes</taxon>
        <taxon>ecological metagenomes</taxon>
    </lineage>
</organism>
<dbReference type="AlphaFoldDB" id="X1BY85"/>
<name>X1BY85_9ZZZZ</name>
<gene>
    <name evidence="1" type="ORF">S01H4_24500</name>
</gene>